<protein>
    <recommendedName>
        <fullName evidence="3">Spore protein YkvP/CgeB glycosyl transferase-like domain-containing protein</fullName>
    </recommendedName>
</protein>
<evidence type="ECO:0000256" key="1">
    <source>
        <dbReference type="SAM" id="MobiDB-lite"/>
    </source>
</evidence>
<keyword evidence="2" id="KW-0472">Membrane</keyword>
<sequence>MSSRRKALGYIAIGVALLQLGMITVYLNMPNASDEGYAIDLTATEYQYFTPSPSPATASDSVPILAPPPPKPNKEEIDKKKKKKKPLHSQYDLDEAKEECFRQQPSPCFFDFKWRPIPQVLIQERKRNPKTNQWLPVKRPYSNHTRKLQLLYHCHYGHYTTSMDRFFYDEIDAAVTHPGINVSFYGPGFPGWDKSISTSDNINTHFQNMHFDIIYSMDHWQSQFPSTAVAVSTIGDCHTPHDCQKSIQSYDDVVALRYAGEIIDLFRPEQWEETTELKMEEAWQNNNIHEFDYLQNREMPLFVHNPDCAPEDVFYPSKLNETQKWHHPRIYPAQLFGSTWGELYPLRDKMRNGINKKILFNATEFSHPGYNIFVNFTKPKYPVGQYRPKDSNTAHLRAQQSMYAKAMRETQICMFDSSRVRKAIRKYHEAFLSGCVVAADIPLEMEDIFRDVTIPLRFDMGIEEINDILQEYLADKERLAWMAREAFYRARQHWTCRNKVDRLIESAARLLNGDKGYWFPFGFSAGCRDYPWGNNTMWCQ</sequence>
<keyword evidence="2" id="KW-0812">Transmembrane</keyword>
<dbReference type="EMBL" id="MCGO01000042">
    <property type="protein sequence ID" value="ORY38763.1"/>
    <property type="molecule type" value="Genomic_DNA"/>
</dbReference>
<feature type="transmembrane region" description="Helical" evidence="2">
    <location>
        <begin position="7"/>
        <end position="27"/>
    </location>
</feature>
<dbReference type="Pfam" id="PF13524">
    <property type="entry name" value="Glyco_trans_1_2"/>
    <property type="match status" value="1"/>
</dbReference>
<gene>
    <name evidence="4" type="ORF">BCR33DRAFT_853748</name>
</gene>
<dbReference type="Proteomes" id="UP000193642">
    <property type="component" value="Unassembled WGS sequence"/>
</dbReference>
<feature type="region of interest" description="Disordered" evidence="1">
    <location>
        <begin position="52"/>
        <end position="89"/>
    </location>
</feature>
<evidence type="ECO:0000259" key="3">
    <source>
        <dbReference type="Pfam" id="PF13524"/>
    </source>
</evidence>
<evidence type="ECO:0000313" key="4">
    <source>
        <dbReference type="EMBL" id="ORY38763.1"/>
    </source>
</evidence>
<dbReference type="OrthoDB" id="3338772at2759"/>
<evidence type="ECO:0000313" key="5">
    <source>
        <dbReference type="Proteomes" id="UP000193642"/>
    </source>
</evidence>
<reference evidence="4 5" key="1">
    <citation type="submission" date="2016-07" db="EMBL/GenBank/DDBJ databases">
        <title>Pervasive Adenine N6-methylation of Active Genes in Fungi.</title>
        <authorList>
            <consortium name="DOE Joint Genome Institute"/>
            <person name="Mondo S.J."/>
            <person name="Dannebaum R.O."/>
            <person name="Kuo R.C."/>
            <person name="Labutti K."/>
            <person name="Haridas S."/>
            <person name="Kuo A."/>
            <person name="Salamov A."/>
            <person name="Ahrendt S.R."/>
            <person name="Lipzen A."/>
            <person name="Sullivan W."/>
            <person name="Andreopoulos W.B."/>
            <person name="Clum A."/>
            <person name="Lindquist E."/>
            <person name="Daum C."/>
            <person name="Ramamoorthy G.K."/>
            <person name="Gryganskyi A."/>
            <person name="Culley D."/>
            <person name="Magnuson J.K."/>
            <person name="James T.Y."/>
            <person name="O'Malley M.A."/>
            <person name="Stajich J.E."/>
            <person name="Spatafora J.W."/>
            <person name="Visel A."/>
            <person name="Grigoriev I.V."/>
        </authorList>
    </citation>
    <scope>NUCLEOTIDE SEQUENCE [LARGE SCALE GENOMIC DNA]</scope>
    <source>
        <strain evidence="4 5">JEL800</strain>
    </source>
</reference>
<proteinExistence type="predicted"/>
<dbReference type="InterPro" id="IPR055259">
    <property type="entry name" value="YkvP/CgeB_Glyco_trans-like"/>
</dbReference>
<accession>A0A1Y2BVK3</accession>
<evidence type="ECO:0000256" key="2">
    <source>
        <dbReference type="SAM" id="Phobius"/>
    </source>
</evidence>
<organism evidence="4 5">
    <name type="scientific">Rhizoclosmatium globosum</name>
    <dbReference type="NCBI Taxonomy" id="329046"/>
    <lineage>
        <taxon>Eukaryota</taxon>
        <taxon>Fungi</taxon>
        <taxon>Fungi incertae sedis</taxon>
        <taxon>Chytridiomycota</taxon>
        <taxon>Chytridiomycota incertae sedis</taxon>
        <taxon>Chytridiomycetes</taxon>
        <taxon>Chytridiales</taxon>
        <taxon>Chytriomycetaceae</taxon>
        <taxon>Rhizoclosmatium</taxon>
    </lineage>
</organism>
<name>A0A1Y2BVK3_9FUNG</name>
<keyword evidence="2" id="KW-1133">Transmembrane helix</keyword>
<feature type="domain" description="Spore protein YkvP/CgeB glycosyl transferase-like" evidence="3">
    <location>
        <begin position="395"/>
        <end position="504"/>
    </location>
</feature>
<keyword evidence="5" id="KW-1185">Reference proteome</keyword>
<comment type="caution">
    <text evidence="4">The sequence shown here is derived from an EMBL/GenBank/DDBJ whole genome shotgun (WGS) entry which is preliminary data.</text>
</comment>
<dbReference type="AlphaFoldDB" id="A0A1Y2BVK3"/>